<reference evidence="2" key="1">
    <citation type="journal article" date="2012" name="PLoS Genet.">
        <title>The genomes of the fungal plant pathogens Cladosporium fulvum and Dothistroma septosporum reveal adaptation to different hosts and lifestyles but also signatures of common ancestry.</title>
        <authorList>
            <person name="de Wit P.J.G.M."/>
            <person name="van der Burgt A."/>
            <person name="Oekmen B."/>
            <person name="Stergiopoulos I."/>
            <person name="Abd-Elsalam K.A."/>
            <person name="Aerts A.L."/>
            <person name="Bahkali A.H."/>
            <person name="Beenen H.G."/>
            <person name="Chettri P."/>
            <person name="Cox M.P."/>
            <person name="Datema E."/>
            <person name="de Vries R.P."/>
            <person name="Dhillon B."/>
            <person name="Ganley A.R."/>
            <person name="Griffiths S.A."/>
            <person name="Guo Y."/>
            <person name="Hamelin R.C."/>
            <person name="Henrissat B."/>
            <person name="Kabir M.S."/>
            <person name="Jashni M.K."/>
            <person name="Kema G."/>
            <person name="Klaubauf S."/>
            <person name="Lapidus A."/>
            <person name="Levasseur A."/>
            <person name="Lindquist E."/>
            <person name="Mehrabi R."/>
            <person name="Ohm R.A."/>
            <person name="Owen T.J."/>
            <person name="Salamov A."/>
            <person name="Schwelm A."/>
            <person name="Schijlen E."/>
            <person name="Sun H."/>
            <person name="van den Burg H.A."/>
            <person name="van Ham R.C.H.J."/>
            <person name="Zhang S."/>
            <person name="Goodwin S.B."/>
            <person name="Grigoriev I.V."/>
            <person name="Collemare J."/>
            <person name="Bradshaw R.E."/>
        </authorList>
    </citation>
    <scope>NUCLEOTIDE SEQUENCE [LARGE SCALE GENOMIC DNA]</scope>
    <source>
        <strain evidence="2">NZE10 / CBS 128990</strain>
    </source>
</reference>
<sequence>MNDEESDESSDGDEEENDFVEVQKLWEADNTGTLISRKLVDRPLVSPDGTMLPYFARRNDHILKVQPKRGDVVNDDCANGILRWSKFSNNYEETELQAMSDDAYHEVYQDFQIDVLYACLPETQLYAAQELSASDILADALSKCLDRKVKTDAIKRAAGQFVIKMTSINPRLLDKLDEKSKNCCRGLKDALRFKEAALDLTMMPEFFRTITAVADGHINAPAPGMGVWPAEVVDGDAAARSLNSGPIIEKKLLMAPTHLPREVAIDNEWSEVSFQRIKVLMVFSNSIAAFCFGLVLEVRNHVSEFSNEHSELWRSGSGDRFPGRDDAHWRKSLARSCGKEWLAIVWYEGVFVALPSLWG</sequence>
<keyword evidence="2" id="KW-1185">Reference proteome</keyword>
<accession>N1PM97</accession>
<proteinExistence type="predicted"/>
<dbReference type="HOGENOM" id="CLU_771663_0_0_1"/>
<dbReference type="EMBL" id="KB446539">
    <property type="protein sequence ID" value="EME44481.1"/>
    <property type="molecule type" value="Genomic_DNA"/>
</dbReference>
<dbReference type="Proteomes" id="UP000016933">
    <property type="component" value="Unassembled WGS sequence"/>
</dbReference>
<reference evidence="1 2" key="2">
    <citation type="journal article" date="2012" name="PLoS Pathog.">
        <title>Diverse lifestyles and strategies of plant pathogenesis encoded in the genomes of eighteen Dothideomycetes fungi.</title>
        <authorList>
            <person name="Ohm R.A."/>
            <person name="Feau N."/>
            <person name="Henrissat B."/>
            <person name="Schoch C.L."/>
            <person name="Horwitz B.A."/>
            <person name="Barry K.W."/>
            <person name="Condon B.J."/>
            <person name="Copeland A.C."/>
            <person name="Dhillon B."/>
            <person name="Glaser F."/>
            <person name="Hesse C.N."/>
            <person name="Kosti I."/>
            <person name="LaButti K."/>
            <person name="Lindquist E.A."/>
            <person name="Lucas S."/>
            <person name="Salamov A.A."/>
            <person name="Bradshaw R.E."/>
            <person name="Ciuffetti L."/>
            <person name="Hamelin R.C."/>
            <person name="Kema G.H.J."/>
            <person name="Lawrence C."/>
            <person name="Scott J.A."/>
            <person name="Spatafora J.W."/>
            <person name="Turgeon B.G."/>
            <person name="de Wit P.J.G.M."/>
            <person name="Zhong S."/>
            <person name="Goodwin S.B."/>
            <person name="Grigoriev I.V."/>
        </authorList>
    </citation>
    <scope>NUCLEOTIDE SEQUENCE [LARGE SCALE GENOMIC DNA]</scope>
    <source>
        <strain evidence="2">NZE10 / CBS 128990</strain>
    </source>
</reference>
<name>N1PM97_DOTSN</name>
<gene>
    <name evidence="1" type="ORF">DOTSEDRAFT_24509</name>
</gene>
<evidence type="ECO:0000313" key="1">
    <source>
        <dbReference type="EMBL" id="EME44481.1"/>
    </source>
</evidence>
<evidence type="ECO:0000313" key="2">
    <source>
        <dbReference type="Proteomes" id="UP000016933"/>
    </source>
</evidence>
<dbReference type="AlphaFoldDB" id="N1PM97"/>
<organism evidence="1 2">
    <name type="scientific">Dothistroma septosporum (strain NZE10 / CBS 128990)</name>
    <name type="common">Red band needle blight fungus</name>
    <name type="synonym">Mycosphaerella pini</name>
    <dbReference type="NCBI Taxonomy" id="675120"/>
    <lineage>
        <taxon>Eukaryota</taxon>
        <taxon>Fungi</taxon>
        <taxon>Dikarya</taxon>
        <taxon>Ascomycota</taxon>
        <taxon>Pezizomycotina</taxon>
        <taxon>Dothideomycetes</taxon>
        <taxon>Dothideomycetidae</taxon>
        <taxon>Mycosphaerellales</taxon>
        <taxon>Mycosphaerellaceae</taxon>
        <taxon>Dothistroma</taxon>
    </lineage>
</organism>
<protein>
    <submittedName>
        <fullName evidence="1">Uncharacterized protein</fullName>
    </submittedName>
</protein>